<dbReference type="PROSITE" id="PS00409">
    <property type="entry name" value="PROKAR_NTER_METHYL"/>
    <property type="match status" value="1"/>
</dbReference>
<dbReference type="InterPro" id="IPR045584">
    <property type="entry name" value="Pilin-like"/>
</dbReference>
<evidence type="ECO:0008006" key="2">
    <source>
        <dbReference type="Google" id="ProtNLM"/>
    </source>
</evidence>
<dbReference type="Gene3D" id="3.30.700.10">
    <property type="entry name" value="Glycoprotein, Type 4 Pilin"/>
    <property type="match status" value="1"/>
</dbReference>
<reference evidence="1" key="1">
    <citation type="submission" date="2006-07" db="EMBL/GenBank/DDBJ databases">
        <title>Complete sequence of Thiomicrospira crunogena XCL-2.</title>
        <authorList>
            <consortium name="US DOE Joint Genome Institute"/>
            <person name="Copeland A."/>
            <person name="Lucas S."/>
            <person name="Lapidus A."/>
            <person name="Barry K."/>
            <person name="Detter J.C."/>
            <person name="Glavina del Rio T."/>
            <person name="Hammon N."/>
            <person name="Israni S."/>
            <person name="Dalin E."/>
            <person name="Tice H."/>
            <person name="Pitluck S."/>
            <person name="Chain P."/>
            <person name="Malfatti S."/>
            <person name="Shin M."/>
            <person name="Vergez L."/>
            <person name="Schmutz J."/>
            <person name="Larimer F."/>
            <person name="Land M."/>
            <person name="Hauser L."/>
            <person name="Kyrpides N."/>
            <person name="Lykidis A."/>
            <person name="Scott K.M."/>
            <person name="Sievert S."/>
            <person name="Kerfeld C."/>
            <person name="Freyermuth S."/>
            <person name="Dobrinski K."/>
            <person name="Boller A."/>
            <person name="Fitzpatrick K."/>
            <person name="Thoma P."/>
            <person name="Moore J."/>
            <person name="Richardson P."/>
        </authorList>
    </citation>
    <scope>NUCLEOTIDE SEQUENCE</scope>
    <source>
        <strain evidence="1">XCL-2</strain>
    </source>
</reference>
<dbReference type="NCBIfam" id="TIGR02532">
    <property type="entry name" value="IV_pilin_GFxxxE"/>
    <property type="match status" value="1"/>
</dbReference>
<dbReference type="AlphaFoldDB" id="Q31IF5"/>
<accession>Q31IF5</accession>
<dbReference type="Pfam" id="PF07963">
    <property type="entry name" value="N_methyl"/>
    <property type="match status" value="1"/>
</dbReference>
<dbReference type="HOGENOM" id="CLU_078515_1_0_6"/>
<dbReference type="OrthoDB" id="9795524at2"/>
<dbReference type="SUPFAM" id="SSF54523">
    <property type="entry name" value="Pili subunits"/>
    <property type="match status" value="1"/>
</dbReference>
<organism evidence="1">
    <name type="scientific">Hydrogenovibrio crunogenus (strain DSM 25203 / XCL-2)</name>
    <name type="common">Thiomicrospira crunogena</name>
    <dbReference type="NCBI Taxonomy" id="317025"/>
    <lineage>
        <taxon>Bacteria</taxon>
        <taxon>Pseudomonadati</taxon>
        <taxon>Pseudomonadota</taxon>
        <taxon>Gammaproteobacteria</taxon>
        <taxon>Thiotrichales</taxon>
        <taxon>Piscirickettsiaceae</taxon>
        <taxon>Hydrogenovibrio</taxon>
    </lineage>
</organism>
<evidence type="ECO:0000313" key="1">
    <source>
        <dbReference type="EMBL" id="ABB41068.1"/>
    </source>
</evidence>
<dbReference type="InterPro" id="IPR012902">
    <property type="entry name" value="N_methyl_site"/>
</dbReference>
<dbReference type="EMBL" id="CP000109">
    <property type="protein sequence ID" value="ABB41068.1"/>
    <property type="molecule type" value="Genomic_DNA"/>
</dbReference>
<dbReference type="KEGG" id="tcx:Tcr_0472"/>
<proteinExistence type="predicted"/>
<dbReference type="eggNOG" id="COG2165">
    <property type="taxonomic scope" value="Bacteria"/>
</dbReference>
<sequence length="188" mass="19817">MASVHQKGFTLVEMAIVLVIIGLLLGGVLKGQELINGAKIKNVHSDAQSILSAVLTYQQRYKALPGDDNSSAIADISTNKGNANGQIDDGEEAAFYEQLRRANLLTGSPTDAVPVHAFGGNIEVNENAYDNAEGNNICFMDMPGDAANIIDSQYDDGLPSSGAIQGGSDADAAYVIDGSTTYDLCYRL</sequence>
<name>Q31IF5_HYDCU</name>
<dbReference type="STRING" id="317025.Tcr_0472"/>
<protein>
    <recommendedName>
        <fullName evidence="2">Prepilin-type cleavage/methylation domain-containing protein</fullName>
    </recommendedName>
</protein>
<gene>
    <name evidence="1" type="ordered locus">Tcr_0472</name>
</gene>